<dbReference type="PANTHER" id="PTHR12131">
    <property type="entry name" value="ATP-DEPENDENT RNA AND DNA HELICASE"/>
    <property type="match status" value="1"/>
</dbReference>
<gene>
    <name evidence="13" type="primary">skiv2l</name>
</gene>
<dbReference type="InterPro" id="IPR027417">
    <property type="entry name" value="P-loop_NTPase"/>
</dbReference>
<dbReference type="SMART" id="SM00487">
    <property type="entry name" value="DEXDc"/>
    <property type="match status" value="1"/>
</dbReference>
<dbReference type="Pfam" id="PF13234">
    <property type="entry name" value="MTR4_beta-barrel"/>
    <property type="match status" value="1"/>
</dbReference>
<dbReference type="Proteomes" id="UP000515152">
    <property type="component" value="Chromosome 19"/>
</dbReference>
<dbReference type="RefSeq" id="XP_012691553.2">
    <property type="nucleotide sequence ID" value="XM_012836099.3"/>
</dbReference>
<dbReference type="GO" id="GO:0055087">
    <property type="term" value="C:Ski complex"/>
    <property type="evidence" value="ECO:0007669"/>
    <property type="project" value="TreeGrafter"/>
</dbReference>
<keyword evidence="12" id="KW-1185">Reference proteome</keyword>
<dbReference type="CDD" id="cd18795">
    <property type="entry name" value="SF2_C_Ski2"/>
    <property type="match status" value="1"/>
</dbReference>
<dbReference type="InterPro" id="IPR025696">
    <property type="entry name" value="Beta-barrel_MTR4"/>
</dbReference>
<dbReference type="Pfam" id="PF08148">
    <property type="entry name" value="DSHCT"/>
    <property type="match status" value="1"/>
</dbReference>
<dbReference type="SMART" id="SM00490">
    <property type="entry name" value="HELICc"/>
    <property type="match status" value="1"/>
</dbReference>
<reference evidence="13" key="1">
    <citation type="submission" date="2025-08" db="UniProtKB">
        <authorList>
            <consortium name="RefSeq"/>
        </authorList>
    </citation>
    <scope>IDENTIFICATION</scope>
</reference>
<dbReference type="PANTHER" id="PTHR12131:SF1">
    <property type="entry name" value="ATP-DEPENDENT RNA HELICASE SUPV3L1, MITOCHONDRIAL-RELATED"/>
    <property type="match status" value="1"/>
</dbReference>
<evidence type="ECO:0000259" key="10">
    <source>
        <dbReference type="PROSITE" id="PS51192"/>
    </source>
</evidence>
<dbReference type="GO" id="GO:0070478">
    <property type="term" value="P:nuclear-transcribed mRNA catabolic process, 3'-5' exonucleolytic nonsense-mediated decay"/>
    <property type="evidence" value="ECO:0007669"/>
    <property type="project" value="TreeGrafter"/>
</dbReference>
<dbReference type="InterPro" id="IPR040801">
    <property type="entry name" value="Ski2_N"/>
</dbReference>
<dbReference type="FunFam" id="3.40.50.300:FF:000447">
    <property type="entry name" value="helicase SKI2W isoform X2"/>
    <property type="match status" value="1"/>
</dbReference>
<dbReference type="Pfam" id="PF00271">
    <property type="entry name" value="Helicase_C"/>
    <property type="match status" value="1"/>
</dbReference>
<dbReference type="PROSITE" id="PS51192">
    <property type="entry name" value="HELICASE_ATP_BIND_1"/>
    <property type="match status" value="1"/>
</dbReference>
<feature type="region of interest" description="Disordered" evidence="9">
    <location>
        <begin position="229"/>
        <end position="287"/>
    </location>
</feature>
<dbReference type="FunFam" id="1.10.3380.30:FF:000001">
    <property type="entry name" value="Ski2 ATP-dependent RNA helicase"/>
    <property type="match status" value="1"/>
</dbReference>
<dbReference type="InterPro" id="IPR014001">
    <property type="entry name" value="Helicase_ATP-bd"/>
</dbReference>
<dbReference type="FunFam" id="3.40.50.300:FF:000354">
    <property type="entry name" value="ATP-dependent RNA helicase SKI2"/>
    <property type="match status" value="1"/>
</dbReference>
<evidence type="ECO:0000256" key="2">
    <source>
        <dbReference type="ARBA" id="ARBA00022490"/>
    </source>
</evidence>
<dbReference type="InterPro" id="IPR011545">
    <property type="entry name" value="DEAD/DEAH_box_helicase_dom"/>
</dbReference>
<dbReference type="PROSITE" id="PS51194">
    <property type="entry name" value="HELICASE_CTER"/>
    <property type="match status" value="1"/>
</dbReference>
<protein>
    <submittedName>
        <fullName evidence="13">Helicase SKI2W</fullName>
    </submittedName>
</protein>
<keyword evidence="4" id="KW-0378">Hydrolase</keyword>
<evidence type="ECO:0000256" key="8">
    <source>
        <dbReference type="ARBA" id="ARBA00047984"/>
    </source>
</evidence>
<evidence type="ECO:0000256" key="4">
    <source>
        <dbReference type="ARBA" id="ARBA00022801"/>
    </source>
</evidence>
<keyword evidence="3" id="KW-0547">Nucleotide-binding</keyword>
<name>A0A6P3W7B7_CLUHA</name>
<comment type="catalytic activity">
    <reaction evidence="8">
        <text>ATP + H2O = ADP + phosphate + H(+)</text>
        <dbReference type="Rhea" id="RHEA:13065"/>
        <dbReference type="ChEBI" id="CHEBI:15377"/>
        <dbReference type="ChEBI" id="CHEBI:15378"/>
        <dbReference type="ChEBI" id="CHEBI:30616"/>
        <dbReference type="ChEBI" id="CHEBI:43474"/>
        <dbReference type="ChEBI" id="CHEBI:456216"/>
        <dbReference type="EC" id="3.6.4.13"/>
    </reaction>
</comment>
<evidence type="ECO:0000313" key="13">
    <source>
        <dbReference type="RefSeq" id="XP_012691553.2"/>
    </source>
</evidence>
<dbReference type="InterPro" id="IPR050699">
    <property type="entry name" value="RNA-DNA_Helicase"/>
</dbReference>
<feature type="domain" description="Helicase ATP-binding" evidence="10">
    <location>
        <begin position="327"/>
        <end position="483"/>
    </location>
</feature>
<dbReference type="Gene3D" id="3.40.50.300">
    <property type="entry name" value="P-loop containing nucleotide triphosphate hydrolases"/>
    <property type="match status" value="2"/>
</dbReference>
<keyword evidence="2" id="KW-0963">Cytoplasm</keyword>
<keyword evidence="7" id="KW-0694">RNA-binding</keyword>
<evidence type="ECO:0000256" key="6">
    <source>
        <dbReference type="ARBA" id="ARBA00022840"/>
    </source>
</evidence>
<comment type="subcellular location">
    <subcellularLocation>
        <location evidence="1">Cytoplasm</location>
    </subcellularLocation>
</comment>
<evidence type="ECO:0000256" key="3">
    <source>
        <dbReference type="ARBA" id="ARBA00022741"/>
    </source>
</evidence>
<dbReference type="InterPro" id="IPR012961">
    <property type="entry name" value="Ski2/MTR4_C"/>
</dbReference>
<dbReference type="Pfam" id="PF17911">
    <property type="entry name" value="Ski2_N"/>
    <property type="match status" value="1"/>
</dbReference>
<proteinExistence type="predicted"/>
<dbReference type="InterPro" id="IPR016438">
    <property type="entry name" value="SKI2-like"/>
</dbReference>
<dbReference type="GO" id="GO:0016787">
    <property type="term" value="F:hydrolase activity"/>
    <property type="evidence" value="ECO:0007669"/>
    <property type="project" value="UniProtKB-KW"/>
</dbReference>
<evidence type="ECO:0000256" key="5">
    <source>
        <dbReference type="ARBA" id="ARBA00022806"/>
    </source>
</evidence>
<dbReference type="PIRSF" id="PIRSF005198">
    <property type="entry name" value="Antiviral_helicase_SKI2"/>
    <property type="match status" value="1"/>
</dbReference>
<organism evidence="12 13">
    <name type="scientific">Clupea harengus</name>
    <name type="common">Atlantic herring</name>
    <dbReference type="NCBI Taxonomy" id="7950"/>
    <lineage>
        <taxon>Eukaryota</taxon>
        <taxon>Metazoa</taxon>
        <taxon>Chordata</taxon>
        <taxon>Craniata</taxon>
        <taxon>Vertebrata</taxon>
        <taxon>Euteleostomi</taxon>
        <taxon>Actinopterygii</taxon>
        <taxon>Neopterygii</taxon>
        <taxon>Teleostei</taxon>
        <taxon>Clupei</taxon>
        <taxon>Clupeiformes</taxon>
        <taxon>Clupeoidei</taxon>
        <taxon>Clupeidae</taxon>
        <taxon>Clupea</taxon>
    </lineage>
</organism>
<dbReference type="CDD" id="cd18027">
    <property type="entry name" value="DEXHc_SKIV2L"/>
    <property type="match status" value="1"/>
</dbReference>
<evidence type="ECO:0000256" key="9">
    <source>
        <dbReference type="SAM" id="MobiDB-lite"/>
    </source>
</evidence>
<dbReference type="SMART" id="SM01142">
    <property type="entry name" value="DSHCT"/>
    <property type="match status" value="1"/>
</dbReference>
<dbReference type="InterPro" id="IPR001650">
    <property type="entry name" value="Helicase_C-like"/>
</dbReference>
<keyword evidence="6" id="KW-0067">ATP-binding</keyword>
<feature type="domain" description="Helicase C-terminal" evidence="11">
    <location>
        <begin position="598"/>
        <end position="763"/>
    </location>
</feature>
<evidence type="ECO:0000313" key="12">
    <source>
        <dbReference type="Proteomes" id="UP000515152"/>
    </source>
</evidence>
<dbReference type="KEGG" id="char:105907727"/>
<evidence type="ECO:0000256" key="7">
    <source>
        <dbReference type="ARBA" id="ARBA00022884"/>
    </source>
</evidence>
<dbReference type="GO" id="GO:0005524">
    <property type="term" value="F:ATP binding"/>
    <property type="evidence" value="ECO:0007669"/>
    <property type="project" value="UniProtKB-KW"/>
</dbReference>
<feature type="compositionally biased region" description="Basic and acidic residues" evidence="9">
    <location>
        <begin position="277"/>
        <end position="287"/>
    </location>
</feature>
<dbReference type="SUPFAM" id="SSF52540">
    <property type="entry name" value="P-loop containing nucleoside triphosphate hydrolases"/>
    <property type="match status" value="1"/>
</dbReference>
<dbReference type="Pfam" id="PF00270">
    <property type="entry name" value="DEAD"/>
    <property type="match status" value="1"/>
</dbReference>
<sequence length="1248" mass="139135">MERIELPPLGPADLPLSLLEVGCSGKFELLTRPLPSHQPLHPLTTLPHGLPPFSVDLQAEVEKRFLSDPAWLPIHDTDAAFQKFLKLTKRGKHLDSLLQCPPTPLHSGLSVVRDPTTGMLLDFTEVPLENTGLCAKNSLSLQRAPGPPSESLRGSNTNYPFMPAGMEELTLEQINKKSELEENIDFENDLLIMPPGLKTGMDFSAKEAKTTTKGEVNLMTLLSTFDDIMDDAPDGEEKEGKPATVETPKLPRTNSLEDLGIKEGPVSSSPPPATAAGKKEVKGEEEDTKKWAVPVDITSPCEDFYKRIPDPAFKWPFELDLFQKQAVLKLEAHDSVFVAAHTSAGKTVVAEYAIALSQKHMTRTIYTSPIKALSNQKFRDFKTTFGDVGLLTGDVQINPEASCLIMTTEILRSMLYNGSEVIRDLEWVIFDEVHYINDAERGVVWEEVLIMLPEHVSIILLSATVPNALEFSEWIGRMKKRHIYVISTLKRPVPLEHYLYTGNSTKTQKELFLLIDAAGNFLTKGYYAAVDAKKERTSKHAQSFGTKNTSQNTTPNQDKSVWLTLLNFLSQRQQTPVVAFTFSRTRCDENARSLGTLDLTSATEKSEIHSFFQKSLSRLRGGDRQLPQILLMRDLLKKGIGVHHSGILPILKEVIEMLFSRGLVKVLFATETFAMGVNMPARTVVFDSIRKHDGTGFRNLLPGEYIQMAGRAGRRGLDATGTVIILCKTGVHDMGDLHVMMLGKPTVLQSQFRLTYTMILNLLRVEALRVTDMMRRSFSESHRDTQAQEKRITQLKETLSTLPPMDVEGQLSDLLSYYHTITELRITSQALQEAVMDSVSGLKALSVGRVVVVSNSLHLNALGVILQVSNDAVNRTFTTLIICEKGNEEPTGDTMNTSAPPHLYNTALFTPEGPCSHTVQKLKSQDILGITVKALKVIPERIIDNYSKRQQPRFRMDPPGQAISTATQELLRLAEANPNGVATFDPVNDLHLKSVEVVEGVMRQRVLRDCLKDFKCIHSPTFSEQFARVQERMRVQEEMDKLLFLVSDQSLSLLPEYHQRIKVLQTLQYIDASGAVQLKGRVACQISSHEMLLTELLFENTLSPLAPEESAALLSCLIFTQKTQVDPHITNTLQEGIKQVLCVAQKIGDLQRECGIAQSAEDFVSQFKFGLTEVVYCWARGMPFAEIAQLTDVQEGTVVRCIQRLDEVLKEVRQAARIVGDSVLGSKMERASLAIRRDIVFTASLYTH</sequence>
<dbReference type="CTD" id="6499"/>
<accession>A0A6P3W7B7</accession>
<dbReference type="GO" id="GO:0003724">
    <property type="term" value="F:RNA helicase activity"/>
    <property type="evidence" value="ECO:0007669"/>
    <property type="project" value="UniProtKB-EC"/>
</dbReference>
<dbReference type="OrthoDB" id="64767at2759"/>
<evidence type="ECO:0000256" key="1">
    <source>
        <dbReference type="ARBA" id="ARBA00004496"/>
    </source>
</evidence>
<dbReference type="GeneID" id="105907727"/>
<keyword evidence="5 13" id="KW-0347">Helicase</keyword>
<dbReference type="Gene3D" id="1.10.3380.30">
    <property type="match status" value="2"/>
</dbReference>
<evidence type="ECO:0000259" key="11">
    <source>
        <dbReference type="PROSITE" id="PS51194"/>
    </source>
</evidence>
<dbReference type="GO" id="GO:0003723">
    <property type="term" value="F:RNA binding"/>
    <property type="evidence" value="ECO:0007669"/>
    <property type="project" value="UniProtKB-KW"/>
</dbReference>
<dbReference type="AlphaFoldDB" id="A0A6P3W7B7"/>